<keyword evidence="8" id="KW-0624">Polysaccharide degradation</keyword>
<dbReference type="AlphaFoldDB" id="A0A150RWY2"/>
<evidence type="ECO:0000313" key="13">
    <source>
        <dbReference type="EMBL" id="KYF84719.1"/>
    </source>
</evidence>
<dbReference type="EC" id="3.2.1.21" evidence="3 12"/>
<keyword evidence="6" id="KW-0119">Carbohydrate metabolism</keyword>
<evidence type="ECO:0000256" key="2">
    <source>
        <dbReference type="ARBA" id="ARBA00010838"/>
    </source>
</evidence>
<feature type="active site" description="Nucleophile" evidence="9 11">
    <location>
        <position position="367"/>
    </location>
</feature>
<evidence type="ECO:0000256" key="6">
    <source>
        <dbReference type="ARBA" id="ARBA00023277"/>
    </source>
</evidence>
<comment type="caution">
    <text evidence="13">The sequence shown here is derived from an EMBL/GenBank/DDBJ whole genome shotgun (WGS) entry which is preliminary data.</text>
</comment>
<feature type="binding site" evidence="10">
    <location>
        <position position="312"/>
    </location>
    <ligand>
        <name>substrate</name>
    </ligand>
</feature>
<evidence type="ECO:0000256" key="1">
    <source>
        <dbReference type="ARBA" id="ARBA00000448"/>
    </source>
</evidence>
<feature type="binding site" evidence="10">
    <location>
        <position position="174"/>
    </location>
    <ligand>
        <name>substrate</name>
    </ligand>
</feature>
<dbReference type="InterPro" id="IPR018120">
    <property type="entry name" value="Glyco_hydro_1_AS"/>
</dbReference>
<feature type="binding site" evidence="10">
    <location>
        <position position="414"/>
    </location>
    <ligand>
        <name>substrate</name>
    </ligand>
</feature>
<keyword evidence="4 12" id="KW-0378">Hydrolase</keyword>
<evidence type="ECO:0000256" key="10">
    <source>
        <dbReference type="PIRSR" id="PIRSR617736-2"/>
    </source>
</evidence>
<proteinExistence type="inferred from homology"/>
<protein>
    <recommendedName>
        <fullName evidence="3 12">Beta-glucosidase</fullName>
        <ecNumber evidence="3 12">3.2.1.21</ecNumber>
    </recommendedName>
</protein>
<evidence type="ECO:0000256" key="12">
    <source>
        <dbReference type="RuleBase" id="RU361175"/>
    </source>
</evidence>
<evidence type="ECO:0000256" key="8">
    <source>
        <dbReference type="ARBA" id="ARBA00023326"/>
    </source>
</evidence>
<feature type="binding site" evidence="10">
    <location>
        <position position="130"/>
    </location>
    <ligand>
        <name>substrate</name>
    </ligand>
</feature>
<comment type="similarity">
    <text evidence="2 12">Belongs to the glycosyl hydrolase 1 family.</text>
</comment>
<accession>A0A150RWY2</accession>
<keyword evidence="5" id="KW-0136">Cellulose degradation</keyword>
<keyword evidence="7 12" id="KW-0326">Glycosidase</keyword>
<comment type="catalytic activity">
    <reaction evidence="1 12">
        <text>Hydrolysis of terminal, non-reducing beta-D-glucosyl residues with release of beta-D-glucose.</text>
        <dbReference type="EC" id="3.2.1.21"/>
    </reaction>
</comment>
<evidence type="ECO:0000256" key="5">
    <source>
        <dbReference type="ARBA" id="ARBA00023001"/>
    </source>
</evidence>
<dbReference type="InterPro" id="IPR001360">
    <property type="entry name" value="Glyco_hydro_1"/>
</dbReference>
<feature type="binding site" evidence="10">
    <location>
        <begin position="421"/>
        <end position="422"/>
    </location>
    <ligand>
        <name>substrate</name>
    </ligand>
</feature>
<feature type="active site" description="Proton donor" evidence="9">
    <location>
        <position position="175"/>
    </location>
</feature>
<organism evidence="13 14">
    <name type="scientific">Sorangium cellulosum</name>
    <name type="common">Polyangium cellulosum</name>
    <dbReference type="NCBI Taxonomy" id="56"/>
    <lineage>
        <taxon>Bacteria</taxon>
        <taxon>Pseudomonadati</taxon>
        <taxon>Myxococcota</taxon>
        <taxon>Polyangia</taxon>
        <taxon>Polyangiales</taxon>
        <taxon>Polyangiaceae</taxon>
        <taxon>Sorangium</taxon>
    </lineage>
</organism>
<dbReference type="EMBL" id="JEMC01002880">
    <property type="protein sequence ID" value="KYF84719.1"/>
    <property type="molecule type" value="Genomic_DNA"/>
</dbReference>
<dbReference type="PROSITE" id="PS00653">
    <property type="entry name" value="GLYCOSYL_HYDROL_F1_2"/>
    <property type="match status" value="1"/>
</dbReference>
<sequence length="464" mass="52028">MTRSPSEEAPSEKGFPEGFLWGAAAASYQIEGAADEDGKGPSVWDMFCKKPDAIWNGQTGDVACDHYHRYRDDVALMRDIGLRAYRLSISWPRVLPEGTGAVNERGLAFYDRLVDALLEAGVAPHVTLFHWDFPLALYHKGGWLNRDSADWFAEYTGVVVKKLGDRVKDWMTLNEPQVFAGAGHYEGRHAPGDRLRFAEVLRVCHHVLLAHGKSVQAIRAASPGKCNVYYAPVAQVKYPASASPADLEAARAATWSVSARTTWTNTWWMDPVFFGRYPEDGLRLFASELPEIRGGDMEIIAQPVEFCGVNVYWGVPVRAGANGGAEVVSHPVGHPITAFEWSVTPECLYWGPRFFYERYKRPIVITENGLSTRDWISLDGKVHDPQRIDFMARHLIELRRAIAEGAVVNGYFHWSILDNFEWAHGYKHRFGLVFVDYPTGKRVLKDSAHWYREVIASNGATLGG</sequence>
<dbReference type="Pfam" id="PF00232">
    <property type="entry name" value="Glyco_hydro_1"/>
    <property type="match status" value="1"/>
</dbReference>
<dbReference type="FunFam" id="3.20.20.80:FF:000004">
    <property type="entry name" value="Beta-glucosidase 6-phospho-beta-glucosidase"/>
    <property type="match status" value="1"/>
</dbReference>
<dbReference type="GO" id="GO:0008422">
    <property type="term" value="F:beta-glucosidase activity"/>
    <property type="evidence" value="ECO:0007669"/>
    <property type="project" value="UniProtKB-EC"/>
</dbReference>
<dbReference type="InterPro" id="IPR017853">
    <property type="entry name" value="GH"/>
</dbReference>
<dbReference type="InterPro" id="IPR033132">
    <property type="entry name" value="GH_1_N_CS"/>
</dbReference>
<dbReference type="SUPFAM" id="SSF51445">
    <property type="entry name" value="(Trans)glycosidases"/>
    <property type="match status" value="1"/>
</dbReference>
<gene>
    <name evidence="13" type="ORF">BE18_09820</name>
</gene>
<feature type="binding site" evidence="10">
    <location>
        <position position="29"/>
    </location>
    <ligand>
        <name>substrate</name>
    </ligand>
</feature>
<evidence type="ECO:0000256" key="9">
    <source>
        <dbReference type="PIRSR" id="PIRSR617736-1"/>
    </source>
</evidence>
<dbReference type="PANTHER" id="PTHR10353:SF36">
    <property type="entry name" value="LP05116P"/>
    <property type="match status" value="1"/>
</dbReference>
<name>A0A150RWY2_SORCE</name>
<evidence type="ECO:0000313" key="14">
    <source>
        <dbReference type="Proteomes" id="UP000075515"/>
    </source>
</evidence>
<dbReference type="NCBIfam" id="TIGR03356">
    <property type="entry name" value="BGL"/>
    <property type="match status" value="1"/>
</dbReference>
<reference evidence="13 14" key="1">
    <citation type="submission" date="2014-02" db="EMBL/GenBank/DDBJ databases">
        <title>The small core and large imbalanced accessory genome model reveals a collaborative survival strategy of Sorangium cellulosum strains in nature.</title>
        <authorList>
            <person name="Han K."/>
            <person name="Peng R."/>
            <person name="Blom J."/>
            <person name="Li Y.-Z."/>
        </authorList>
    </citation>
    <scope>NUCLEOTIDE SEQUENCE [LARGE SCALE GENOMIC DNA]</scope>
    <source>
        <strain evidence="13 14">So0149</strain>
    </source>
</reference>
<evidence type="ECO:0000256" key="11">
    <source>
        <dbReference type="PROSITE-ProRule" id="PRU10055"/>
    </source>
</evidence>
<dbReference type="PANTHER" id="PTHR10353">
    <property type="entry name" value="GLYCOSYL HYDROLASE"/>
    <property type="match status" value="1"/>
</dbReference>
<dbReference type="GO" id="GO:0030245">
    <property type="term" value="P:cellulose catabolic process"/>
    <property type="evidence" value="ECO:0007669"/>
    <property type="project" value="UniProtKB-KW"/>
</dbReference>
<dbReference type="GO" id="GO:0005829">
    <property type="term" value="C:cytosol"/>
    <property type="evidence" value="ECO:0007669"/>
    <property type="project" value="TreeGrafter"/>
</dbReference>
<dbReference type="InterPro" id="IPR017736">
    <property type="entry name" value="Glyco_hydro_1_beta-glucosidase"/>
</dbReference>
<evidence type="ECO:0000256" key="3">
    <source>
        <dbReference type="ARBA" id="ARBA00012744"/>
    </source>
</evidence>
<dbReference type="Gene3D" id="3.20.20.80">
    <property type="entry name" value="Glycosidases"/>
    <property type="match status" value="1"/>
</dbReference>
<dbReference type="Proteomes" id="UP000075515">
    <property type="component" value="Unassembled WGS sequence"/>
</dbReference>
<dbReference type="PRINTS" id="PR00131">
    <property type="entry name" value="GLHYDRLASE1"/>
</dbReference>
<evidence type="ECO:0000256" key="4">
    <source>
        <dbReference type="ARBA" id="ARBA00022801"/>
    </source>
</evidence>
<dbReference type="PROSITE" id="PS00572">
    <property type="entry name" value="GLYCOSYL_HYDROL_F1_1"/>
    <property type="match status" value="1"/>
</dbReference>
<evidence type="ECO:0000256" key="7">
    <source>
        <dbReference type="ARBA" id="ARBA00023295"/>
    </source>
</evidence>